<comment type="caution">
    <text evidence="1">The sequence shown here is derived from an EMBL/GenBank/DDBJ whole genome shotgun (WGS) entry which is preliminary data.</text>
</comment>
<protein>
    <submittedName>
        <fullName evidence="1">Uncharacterized protein</fullName>
    </submittedName>
</protein>
<accession>A0A2W2CSN4</accession>
<dbReference type="AlphaFoldDB" id="A0A2W2CSN4"/>
<sequence length="161" mass="17783">MNKKQAEETWKELREHFVNAEALIKKIIDSKAWEPLGYASFAEAWNDRMAGVRLATDAARAYVVYALYDSGHTPDEVAGVVAGVSLSGARQLATSKAAGTPPEFAKTWGRTINPEPETHPIIIRNIPKALFERYEALAAKHDSTLEKEAARAVHAHFEALK</sequence>
<evidence type="ECO:0000313" key="2">
    <source>
        <dbReference type="Proteomes" id="UP000248764"/>
    </source>
</evidence>
<keyword evidence="2" id="KW-1185">Reference proteome</keyword>
<dbReference type="Proteomes" id="UP000248764">
    <property type="component" value="Unassembled WGS sequence"/>
</dbReference>
<organism evidence="1 2">
    <name type="scientific">Jiangella anatolica</name>
    <dbReference type="NCBI Taxonomy" id="2670374"/>
    <lineage>
        <taxon>Bacteria</taxon>
        <taxon>Bacillati</taxon>
        <taxon>Actinomycetota</taxon>
        <taxon>Actinomycetes</taxon>
        <taxon>Jiangellales</taxon>
        <taxon>Jiangellaceae</taxon>
        <taxon>Jiangella</taxon>
    </lineage>
</organism>
<evidence type="ECO:0000313" key="1">
    <source>
        <dbReference type="EMBL" id="PZF83213.1"/>
    </source>
</evidence>
<dbReference type="EMBL" id="POTW01000027">
    <property type="protein sequence ID" value="PZF83213.1"/>
    <property type="molecule type" value="Genomic_DNA"/>
</dbReference>
<reference evidence="1 2" key="1">
    <citation type="submission" date="2018-01" db="EMBL/GenBank/DDBJ databases">
        <title>Draft genome sequence of Jiangella sp. GTF31.</title>
        <authorList>
            <person name="Sahin N."/>
            <person name="Ay H."/>
            <person name="Saygin H."/>
        </authorList>
    </citation>
    <scope>NUCLEOTIDE SEQUENCE [LARGE SCALE GENOMIC DNA]</scope>
    <source>
        <strain evidence="1 2">GTF31</strain>
    </source>
</reference>
<dbReference type="RefSeq" id="WP_111255111.1">
    <property type="nucleotide sequence ID" value="NZ_POTW01000027.1"/>
</dbReference>
<gene>
    <name evidence="1" type="ORF">C1I92_13125</name>
</gene>
<name>A0A2W2CSN4_9ACTN</name>
<proteinExistence type="predicted"/>